<dbReference type="Proteomes" id="UP000034875">
    <property type="component" value="Unassembled WGS sequence"/>
</dbReference>
<protein>
    <submittedName>
        <fullName evidence="2">Uncharacterized protein</fullName>
    </submittedName>
</protein>
<keyword evidence="1" id="KW-0812">Transmembrane</keyword>
<organism evidence="2 3">
    <name type="scientific">candidate division CPR1 bacterium GW2011_GWA2_42_17</name>
    <dbReference type="NCBI Taxonomy" id="1618341"/>
    <lineage>
        <taxon>Bacteria</taxon>
        <taxon>candidate division CPR1</taxon>
    </lineage>
</organism>
<dbReference type="EMBL" id="LCCZ01000011">
    <property type="protein sequence ID" value="KKS44138.1"/>
    <property type="molecule type" value="Genomic_DNA"/>
</dbReference>
<reference evidence="2 3" key="1">
    <citation type="journal article" date="2015" name="Nature">
        <title>rRNA introns, odd ribosomes, and small enigmatic genomes across a large radiation of phyla.</title>
        <authorList>
            <person name="Brown C.T."/>
            <person name="Hug L.A."/>
            <person name="Thomas B.C."/>
            <person name="Sharon I."/>
            <person name="Castelle C.J."/>
            <person name="Singh A."/>
            <person name="Wilkins M.J."/>
            <person name="Williams K.H."/>
            <person name="Banfield J.F."/>
        </authorList>
    </citation>
    <scope>NUCLEOTIDE SEQUENCE [LARGE SCALE GENOMIC DNA]</scope>
</reference>
<accession>A0A0G1C3C1</accession>
<name>A0A0G1C3C1_9BACT</name>
<evidence type="ECO:0000313" key="2">
    <source>
        <dbReference type="EMBL" id="KKS44138.1"/>
    </source>
</evidence>
<feature type="transmembrane region" description="Helical" evidence="1">
    <location>
        <begin position="6"/>
        <end position="29"/>
    </location>
</feature>
<evidence type="ECO:0000313" key="3">
    <source>
        <dbReference type="Proteomes" id="UP000034875"/>
    </source>
</evidence>
<feature type="transmembrane region" description="Helical" evidence="1">
    <location>
        <begin position="41"/>
        <end position="62"/>
    </location>
</feature>
<sequence length="429" mass="47023">MNIPGELIALGFVLIGLVILVLIALVLGFLWKRIGTTVKTIIKVVIVLAIVAGIFVGASWLVDPFNQARLENASSSTVAFAKAWWVMNIGDLPNIAGLIPGTNGGQPKPAAPQTTIDLSGLAEPLPKVPVQVNFYKIKDLPKFRGSKQVLVEQADVLVAVNGVISPTLSSIRATTTTISKDNIINDNLPARVPMTATLQVQIFRDGTVVVSNRPFSETVQLWLQGIQTIANPIVELDEQPEVTRRVPKNDPRRQQLRDAMTSIETLLDFQPELVTGMGVASMDKISNFVKTQNLTTRIRLAVFQAQFCGVGQAPRDRNEGGTPALRGLVDCVRTKYHQLDARTAELIWSRDPAKAKQDTSGWKEAQKEVLKALSELNDMIDKLDTEVEAQGLDSGNRVDYEQVYDMKLVDLLLDAEMRLMALKATLEAP</sequence>
<evidence type="ECO:0000256" key="1">
    <source>
        <dbReference type="SAM" id="Phobius"/>
    </source>
</evidence>
<dbReference type="AlphaFoldDB" id="A0A0G1C3C1"/>
<gene>
    <name evidence="2" type="ORF">UV05_C0011G0029</name>
</gene>
<comment type="caution">
    <text evidence="2">The sequence shown here is derived from an EMBL/GenBank/DDBJ whole genome shotgun (WGS) entry which is preliminary data.</text>
</comment>
<keyword evidence="1" id="KW-0472">Membrane</keyword>
<keyword evidence="1" id="KW-1133">Transmembrane helix</keyword>
<proteinExistence type="predicted"/>